<feature type="transmembrane region" description="Helical" evidence="1">
    <location>
        <begin position="37"/>
        <end position="55"/>
    </location>
</feature>
<keyword evidence="1" id="KW-1133">Transmembrane helix</keyword>
<gene>
    <name evidence="2" type="ORF">H8B15_11080</name>
</gene>
<keyword evidence="3" id="KW-1185">Reference proteome</keyword>
<reference evidence="2 3" key="1">
    <citation type="submission" date="2020-08" db="EMBL/GenBank/DDBJ databases">
        <title>Hymenobacter sp.</title>
        <authorList>
            <person name="Kim M.K."/>
        </authorList>
    </citation>
    <scope>NUCLEOTIDE SEQUENCE [LARGE SCALE GENOMIC DNA]</scope>
    <source>
        <strain evidence="2 3">BT507</strain>
    </source>
</reference>
<feature type="transmembrane region" description="Helical" evidence="1">
    <location>
        <begin position="118"/>
        <end position="137"/>
    </location>
</feature>
<dbReference type="RefSeq" id="WP_187319754.1">
    <property type="nucleotide sequence ID" value="NZ_JACSCY010000007.1"/>
</dbReference>
<comment type="caution">
    <text evidence="2">The sequence shown here is derived from an EMBL/GenBank/DDBJ whole genome shotgun (WGS) entry which is preliminary data.</text>
</comment>
<evidence type="ECO:0000256" key="1">
    <source>
        <dbReference type="SAM" id="Phobius"/>
    </source>
</evidence>
<evidence type="ECO:0000313" key="2">
    <source>
        <dbReference type="EMBL" id="MBC6611471.1"/>
    </source>
</evidence>
<feature type="transmembrane region" description="Helical" evidence="1">
    <location>
        <begin position="62"/>
        <end position="81"/>
    </location>
</feature>
<dbReference type="EMBL" id="JACSCY010000007">
    <property type="protein sequence ID" value="MBC6611471.1"/>
    <property type="molecule type" value="Genomic_DNA"/>
</dbReference>
<sequence>MFSRQSLLLWWGLTVTIAYLITQYIGNTMEHGHSAVLWTWGVAMAIPTLMTLLMGKDTNALIWVWVLITAAATLENVWVHATQSKALMPFSYHALWWVFGAVGFGYTAAAVEGADRKRMYAIVAALHVVGAIIMLIDKELMKGYEYIVLALIQGVPMLLDVPLRKRQHAAATA</sequence>
<feature type="transmembrane region" description="Helical" evidence="1">
    <location>
        <begin position="93"/>
        <end position="111"/>
    </location>
</feature>
<name>A0ABR7MK64_9BACT</name>
<organism evidence="2 3">
    <name type="scientific">Hymenobacter citatus</name>
    <dbReference type="NCBI Taxonomy" id="2763506"/>
    <lineage>
        <taxon>Bacteria</taxon>
        <taxon>Pseudomonadati</taxon>
        <taxon>Bacteroidota</taxon>
        <taxon>Cytophagia</taxon>
        <taxon>Cytophagales</taxon>
        <taxon>Hymenobacteraceae</taxon>
        <taxon>Hymenobacter</taxon>
    </lineage>
</organism>
<dbReference type="Proteomes" id="UP000622017">
    <property type="component" value="Unassembled WGS sequence"/>
</dbReference>
<keyword evidence="1" id="KW-0472">Membrane</keyword>
<proteinExistence type="predicted"/>
<keyword evidence="1" id="KW-0812">Transmembrane</keyword>
<feature type="transmembrane region" description="Helical" evidence="1">
    <location>
        <begin position="143"/>
        <end position="163"/>
    </location>
</feature>
<feature type="transmembrane region" description="Helical" evidence="1">
    <location>
        <begin position="7"/>
        <end position="25"/>
    </location>
</feature>
<accession>A0ABR7MK64</accession>
<evidence type="ECO:0000313" key="3">
    <source>
        <dbReference type="Proteomes" id="UP000622017"/>
    </source>
</evidence>
<protein>
    <submittedName>
        <fullName evidence="2">Uncharacterized protein</fullName>
    </submittedName>
</protein>